<dbReference type="EC" id="3.4.24.-" evidence="7"/>
<dbReference type="Pfam" id="PF01447">
    <property type="entry name" value="Peptidase_M4"/>
    <property type="match status" value="1"/>
</dbReference>
<evidence type="ECO:0000259" key="10">
    <source>
        <dbReference type="Pfam" id="PF02868"/>
    </source>
</evidence>
<keyword evidence="3" id="KW-0479">Metal-binding</keyword>
<evidence type="ECO:0000256" key="4">
    <source>
        <dbReference type="ARBA" id="ARBA00022801"/>
    </source>
</evidence>
<dbReference type="PRINTS" id="PR00730">
    <property type="entry name" value="THERMOLYSIN"/>
</dbReference>
<dbReference type="Gene3D" id="3.10.170.10">
    <property type="match status" value="1"/>
</dbReference>
<protein>
    <recommendedName>
        <fullName evidence="7">Neutral metalloproteinase</fullName>
        <ecNumber evidence="7">3.4.24.-</ecNumber>
    </recommendedName>
</protein>
<proteinExistence type="inferred from homology"/>
<keyword evidence="2 7" id="KW-0645">Protease</keyword>
<evidence type="ECO:0000259" key="9">
    <source>
        <dbReference type="Pfam" id="PF01447"/>
    </source>
</evidence>
<feature type="compositionally biased region" description="Acidic residues" evidence="8">
    <location>
        <begin position="413"/>
        <end position="422"/>
    </location>
</feature>
<comment type="caution">
    <text evidence="11">The sequence shown here is derived from an EMBL/GenBank/DDBJ whole genome shotgun (WGS) entry which is preliminary data.</text>
</comment>
<evidence type="ECO:0000313" key="11">
    <source>
        <dbReference type="EMBL" id="GHO58004.1"/>
    </source>
</evidence>
<evidence type="ECO:0000256" key="5">
    <source>
        <dbReference type="ARBA" id="ARBA00022833"/>
    </source>
</evidence>
<comment type="function">
    <text evidence="7">Extracellular zinc metalloprotease.</text>
</comment>
<comment type="subcellular location">
    <subcellularLocation>
        <location evidence="7">Secreted</location>
    </subcellularLocation>
</comment>
<dbReference type="InterPro" id="IPR013856">
    <property type="entry name" value="Peptidase_M4_domain"/>
</dbReference>
<evidence type="ECO:0000256" key="3">
    <source>
        <dbReference type="ARBA" id="ARBA00022723"/>
    </source>
</evidence>
<dbReference type="Gene3D" id="1.10.390.10">
    <property type="entry name" value="Neutral Protease Domain 2"/>
    <property type="match status" value="1"/>
</dbReference>
<keyword evidence="4 7" id="KW-0378">Hydrolase</keyword>
<feature type="domain" description="Peptidase M4 C-terminal" evidence="10">
    <location>
        <begin position="184"/>
        <end position="353"/>
    </location>
</feature>
<keyword evidence="7" id="KW-0964">Secreted</keyword>
<reference evidence="11 12" key="1">
    <citation type="journal article" date="2021" name="Int. J. Syst. Evol. Microbiol.">
        <title>Reticulibacter mediterranei gen. nov., sp. nov., within the new family Reticulibacteraceae fam. nov., and Ktedonospora formicarum gen. nov., sp. nov., Ktedonobacter robiniae sp. nov., Dictyobacter formicarum sp. nov. and Dictyobacter arantiisoli sp. nov., belonging to the class Ktedonobacteria.</title>
        <authorList>
            <person name="Yabe S."/>
            <person name="Zheng Y."/>
            <person name="Wang C.M."/>
            <person name="Sakai Y."/>
            <person name="Abe K."/>
            <person name="Yokota A."/>
            <person name="Donadio S."/>
            <person name="Cavaletti L."/>
            <person name="Monciardini P."/>
        </authorList>
    </citation>
    <scope>NUCLEOTIDE SEQUENCE [LARGE SCALE GENOMIC DNA]</scope>
    <source>
        <strain evidence="11 12">SOSP1-30</strain>
    </source>
</reference>
<evidence type="ECO:0000256" key="8">
    <source>
        <dbReference type="SAM" id="MobiDB-lite"/>
    </source>
</evidence>
<evidence type="ECO:0000256" key="2">
    <source>
        <dbReference type="ARBA" id="ARBA00022670"/>
    </source>
</evidence>
<dbReference type="EMBL" id="BNJG01000002">
    <property type="protein sequence ID" value="GHO58004.1"/>
    <property type="molecule type" value="Genomic_DNA"/>
</dbReference>
<dbReference type="CDD" id="cd09597">
    <property type="entry name" value="M4_TLP"/>
    <property type="match status" value="1"/>
</dbReference>
<dbReference type="InterPro" id="IPR052759">
    <property type="entry name" value="Metalloprotease_M4"/>
</dbReference>
<dbReference type="SUPFAM" id="SSF55486">
    <property type="entry name" value="Metalloproteases ('zincins'), catalytic domain"/>
    <property type="match status" value="1"/>
</dbReference>
<feature type="compositionally biased region" description="Polar residues" evidence="8">
    <location>
        <begin position="399"/>
        <end position="412"/>
    </location>
</feature>
<comment type="similarity">
    <text evidence="1 7">Belongs to the peptidase M4 family.</text>
</comment>
<accession>A0ABQ3UYT0</accession>
<dbReference type="Proteomes" id="UP000654345">
    <property type="component" value="Unassembled WGS sequence"/>
</dbReference>
<dbReference type="RefSeq" id="WP_201374285.1">
    <property type="nucleotide sequence ID" value="NZ_BNJG01000002.1"/>
</dbReference>
<keyword evidence="12" id="KW-1185">Reference proteome</keyword>
<keyword evidence="6 7" id="KW-0482">Metalloprotease</keyword>
<dbReference type="PANTHER" id="PTHR43579:SF1">
    <property type="entry name" value="NEUTRAL METALLOPROTEINASE"/>
    <property type="match status" value="1"/>
</dbReference>
<name>A0ABQ3UYT0_9CHLR</name>
<organism evidence="11 12">
    <name type="scientific">Ktedonobacter robiniae</name>
    <dbReference type="NCBI Taxonomy" id="2778365"/>
    <lineage>
        <taxon>Bacteria</taxon>
        <taxon>Bacillati</taxon>
        <taxon>Chloroflexota</taxon>
        <taxon>Ktedonobacteria</taxon>
        <taxon>Ktedonobacterales</taxon>
        <taxon>Ktedonobacteraceae</taxon>
        <taxon>Ktedonobacter</taxon>
    </lineage>
</organism>
<evidence type="ECO:0000313" key="12">
    <source>
        <dbReference type="Proteomes" id="UP000654345"/>
    </source>
</evidence>
<evidence type="ECO:0000256" key="7">
    <source>
        <dbReference type="RuleBase" id="RU366073"/>
    </source>
</evidence>
<dbReference type="InterPro" id="IPR023612">
    <property type="entry name" value="Peptidase_M4"/>
</dbReference>
<dbReference type="PANTHER" id="PTHR43579">
    <property type="match status" value="1"/>
</dbReference>
<feature type="domain" description="Peptidase M4" evidence="9">
    <location>
        <begin position="74"/>
        <end position="180"/>
    </location>
</feature>
<feature type="region of interest" description="Disordered" evidence="8">
    <location>
        <begin position="377"/>
        <end position="422"/>
    </location>
</feature>
<keyword evidence="5 7" id="KW-0862">Zinc</keyword>
<dbReference type="InterPro" id="IPR027268">
    <property type="entry name" value="Peptidase_M4/M1_CTD_sf"/>
</dbReference>
<dbReference type="Pfam" id="PF02868">
    <property type="entry name" value="Peptidase_M4_C"/>
    <property type="match status" value="1"/>
</dbReference>
<gene>
    <name evidence="11" type="ORF">KSB_64790</name>
</gene>
<sequence>MQQQFTPRILHTIVPPHILSSIAERGTLQQRDRALKSLELDQYVRAARSRSIPLLQAQLPQTVVAKAVGPERSIYDAQQATDLPGSLIRHEGQTPITDKAGNEAYDGLGWTYKFYQQVYSRNSIDNKGLHLDASIHYDVSYNNAFWDGGQMVFGDGDSDTFNRFTIALEVIGHELTHGVTGSEANLDYNDQPGALNESISDVFGSLVKQFSLNQSADQADWLIGKGLFTDKVQGEALRSMKAPGTAYDDPVLGKDPQPATMDGYVDMTDDNGGVHVNSGIPNHAFYLAAIAIGGRAWEKTGRIWYTTLCDRALKSSANFSDFATLTVKHASALYGANSQEQQAVQKAWETVKVLKTSIGTIPTDGTDATTGIVITTPGNTGSSNWPIPDDSEDNAPWQFPQNTPENLPQNLSEEPDESDAAD</sequence>
<evidence type="ECO:0000256" key="6">
    <source>
        <dbReference type="ARBA" id="ARBA00023049"/>
    </source>
</evidence>
<evidence type="ECO:0000256" key="1">
    <source>
        <dbReference type="ARBA" id="ARBA00009388"/>
    </source>
</evidence>
<dbReference type="InterPro" id="IPR001570">
    <property type="entry name" value="Peptidase_M4_C_domain"/>
</dbReference>
<dbReference type="GO" id="GO:0008237">
    <property type="term" value="F:metallopeptidase activity"/>
    <property type="evidence" value="ECO:0007669"/>
    <property type="project" value="UniProtKB-KW"/>
</dbReference>
<comment type="cofactor">
    <cofactor evidence="7">
        <name>Zn(2+)</name>
        <dbReference type="ChEBI" id="CHEBI:29105"/>
    </cofactor>
</comment>